<dbReference type="Proteomes" id="UP001147747">
    <property type="component" value="Unassembled WGS sequence"/>
</dbReference>
<dbReference type="GeneID" id="81365941"/>
<gene>
    <name evidence="2" type="ORF">N7509_002324</name>
</gene>
<protein>
    <submittedName>
        <fullName evidence="2">Uncharacterized protein</fullName>
    </submittedName>
</protein>
<dbReference type="AlphaFoldDB" id="A0A9W9W8M1"/>
<proteinExistence type="predicted"/>
<evidence type="ECO:0000313" key="3">
    <source>
        <dbReference type="Proteomes" id="UP001147747"/>
    </source>
</evidence>
<dbReference type="EMBL" id="JAPZBU010000004">
    <property type="protein sequence ID" value="KAJ5408441.1"/>
    <property type="molecule type" value="Genomic_DNA"/>
</dbReference>
<dbReference type="OrthoDB" id="4378459at2759"/>
<reference evidence="2" key="1">
    <citation type="submission" date="2022-12" db="EMBL/GenBank/DDBJ databases">
        <authorList>
            <person name="Petersen C."/>
        </authorList>
    </citation>
    <scope>NUCLEOTIDE SEQUENCE</scope>
    <source>
        <strain evidence="2">IBT 29677</strain>
    </source>
</reference>
<sequence length="116" mass="12562">MCPTKRPKGDDTKTKTSSTTLNSRSDGLQKRAVTIDCSGHSGHPPIWDDCKRLADQLANYKSDILVDPGYCHQASFGTCLAYCVGNGESGYAFDPSADNFEVGIEHSGDELPPYQC</sequence>
<organism evidence="2 3">
    <name type="scientific">Penicillium cosmopolitanum</name>
    <dbReference type="NCBI Taxonomy" id="1131564"/>
    <lineage>
        <taxon>Eukaryota</taxon>
        <taxon>Fungi</taxon>
        <taxon>Dikarya</taxon>
        <taxon>Ascomycota</taxon>
        <taxon>Pezizomycotina</taxon>
        <taxon>Eurotiomycetes</taxon>
        <taxon>Eurotiomycetidae</taxon>
        <taxon>Eurotiales</taxon>
        <taxon>Aspergillaceae</taxon>
        <taxon>Penicillium</taxon>
    </lineage>
</organism>
<name>A0A9W9W8M1_9EURO</name>
<keyword evidence="3" id="KW-1185">Reference proteome</keyword>
<evidence type="ECO:0000313" key="2">
    <source>
        <dbReference type="EMBL" id="KAJ5408441.1"/>
    </source>
</evidence>
<evidence type="ECO:0000256" key="1">
    <source>
        <dbReference type="SAM" id="MobiDB-lite"/>
    </source>
</evidence>
<reference evidence="2" key="2">
    <citation type="journal article" date="2023" name="IMA Fungus">
        <title>Comparative genomic study of the Penicillium genus elucidates a diverse pangenome and 15 lateral gene transfer events.</title>
        <authorList>
            <person name="Petersen C."/>
            <person name="Sorensen T."/>
            <person name="Nielsen M.R."/>
            <person name="Sondergaard T.E."/>
            <person name="Sorensen J.L."/>
            <person name="Fitzpatrick D.A."/>
            <person name="Frisvad J.C."/>
            <person name="Nielsen K.L."/>
        </authorList>
    </citation>
    <scope>NUCLEOTIDE SEQUENCE</scope>
    <source>
        <strain evidence="2">IBT 29677</strain>
    </source>
</reference>
<dbReference type="RefSeq" id="XP_056492756.1">
    <property type="nucleotide sequence ID" value="XM_056626961.1"/>
</dbReference>
<accession>A0A9W9W8M1</accession>
<feature type="region of interest" description="Disordered" evidence="1">
    <location>
        <begin position="1"/>
        <end position="27"/>
    </location>
</feature>
<comment type="caution">
    <text evidence="2">The sequence shown here is derived from an EMBL/GenBank/DDBJ whole genome shotgun (WGS) entry which is preliminary data.</text>
</comment>